<sequence>MRPSPERRGCIRNYFVPPRSQHRNAVRAILFSGKKEGRNVPG</sequence>
<evidence type="ECO:0000313" key="1">
    <source>
        <dbReference type="EMBL" id="KUG14550.1"/>
    </source>
</evidence>
<dbReference type="AlphaFoldDB" id="A0A0W8F0W2"/>
<name>A0A0W8F0W2_9ZZZZ</name>
<comment type="caution">
    <text evidence="1">The sequence shown here is derived from an EMBL/GenBank/DDBJ whole genome shotgun (WGS) entry which is preliminary data.</text>
</comment>
<organism evidence="1">
    <name type="scientific">hydrocarbon metagenome</name>
    <dbReference type="NCBI Taxonomy" id="938273"/>
    <lineage>
        <taxon>unclassified sequences</taxon>
        <taxon>metagenomes</taxon>
        <taxon>ecological metagenomes</taxon>
    </lineage>
</organism>
<gene>
    <name evidence="1" type="ORF">ASZ90_015807</name>
</gene>
<dbReference type="EMBL" id="LNQE01001644">
    <property type="protein sequence ID" value="KUG14550.1"/>
    <property type="molecule type" value="Genomic_DNA"/>
</dbReference>
<proteinExistence type="predicted"/>
<reference evidence="1" key="1">
    <citation type="journal article" date="2015" name="Proc. Natl. Acad. Sci. U.S.A.">
        <title>Networks of energetic and metabolic interactions define dynamics in microbial communities.</title>
        <authorList>
            <person name="Embree M."/>
            <person name="Liu J.K."/>
            <person name="Al-Bassam M.M."/>
            <person name="Zengler K."/>
        </authorList>
    </citation>
    <scope>NUCLEOTIDE SEQUENCE</scope>
</reference>
<accession>A0A0W8F0W2</accession>
<protein>
    <submittedName>
        <fullName evidence="1">Uncharacterized protein</fullName>
    </submittedName>
</protein>